<organism evidence="2 3">
    <name type="scientific">Cycloclasticus pugetii</name>
    <dbReference type="NCBI Taxonomy" id="34068"/>
    <lineage>
        <taxon>Bacteria</taxon>
        <taxon>Pseudomonadati</taxon>
        <taxon>Pseudomonadota</taxon>
        <taxon>Gammaproteobacteria</taxon>
        <taxon>Thiotrichales</taxon>
        <taxon>Piscirickettsiaceae</taxon>
        <taxon>Cycloclasticus</taxon>
    </lineage>
</organism>
<feature type="chain" id="PRO_5044334080" evidence="1">
    <location>
        <begin position="25"/>
        <end position="119"/>
    </location>
</feature>
<keyword evidence="3" id="KW-1185">Reference proteome</keyword>
<evidence type="ECO:0000313" key="3">
    <source>
        <dbReference type="Proteomes" id="UP000015462"/>
    </source>
</evidence>
<accession>A0AB33Z3S9</accession>
<dbReference type="RefSeq" id="WP_016389508.1">
    <property type="nucleotide sequence ID" value="NZ_KE646805.1"/>
</dbReference>
<dbReference type="PROSITE" id="PS51257">
    <property type="entry name" value="PROKAR_LIPOPROTEIN"/>
    <property type="match status" value="1"/>
</dbReference>
<protein>
    <submittedName>
        <fullName evidence="2">Uncharacterized protein</fullName>
    </submittedName>
</protein>
<feature type="signal peptide" evidence="1">
    <location>
        <begin position="1"/>
        <end position="24"/>
    </location>
</feature>
<dbReference type="AlphaFoldDB" id="A0AB33Z3S9"/>
<dbReference type="Proteomes" id="UP000015462">
    <property type="component" value="Unassembled WGS sequence"/>
</dbReference>
<dbReference type="EMBL" id="ASHL01000001">
    <property type="protein sequence ID" value="EPD13930.1"/>
    <property type="molecule type" value="Genomic_DNA"/>
</dbReference>
<reference evidence="2 3" key="1">
    <citation type="journal article" date="2013" name="Genome Announc.">
        <title>Genome Sequence of the Pyrene- and Fluoranthene-Degrading Bacterium Cycloclasticus sp. Strain PY97M.</title>
        <authorList>
            <person name="Cui Z."/>
            <person name="Xu G."/>
            <person name="Li Q."/>
            <person name="Gao W."/>
            <person name="Zheng L."/>
        </authorList>
    </citation>
    <scope>NUCLEOTIDE SEQUENCE [LARGE SCALE GENOMIC DNA]</scope>
    <source>
        <strain evidence="2 3">PY97M</strain>
    </source>
</reference>
<name>A0AB33Z3S9_9GAMM</name>
<gene>
    <name evidence="2" type="ORF">L196_00485</name>
</gene>
<keyword evidence="1" id="KW-0732">Signal</keyword>
<evidence type="ECO:0000313" key="2">
    <source>
        <dbReference type="EMBL" id="EPD13930.1"/>
    </source>
</evidence>
<evidence type="ECO:0000256" key="1">
    <source>
        <dbReference type="SAM" id="SignalP"/>
    </source>
</evidence>
<comment type="caution">
    <text evidence="2">The sequence shown here is derived from an EMBL/GenBank/DDBJ whole genome shotgun (WGS) entry which is preliminary data.</text>
</comment>
<proteinExistence type="predicted"/>
<sequence>MKKVVTSLLIFCLMAAPAVSISGACSNMDNVDNISTAFKHANSGATHQQHQQASMVNETHMGCECPDNINCVGHASAYVATNNVVPNSLGLSSIFITYSAIERPNESLSPEIKPPRPSA</sequence>